<dbReference type="GO" id="GO:0006310">
    <property type="term" value="P:DNA recombination"/>
    <property type="evidence" value="ECO:0007669"/>
    <property type="project" value="InterPro"/>
</dbReference>
<dbReference type="SUPFAM" id="SSF52540">
    <property type="entry name" value="P-loop containing nucleoside triphosphate hydrolases"/>
    <property type="match status" value="1"/>
</dbReference>
<dbReference type="GO" id="GO:0016787">
    <property type="term" value="F:hydrolase activity"/>
    <property type="evidence" value="ECO:0007669"/>
    <property type="project" value="UniProtKB-KW"/>
</dbReference>
<keyword evidence="8" id="KW-0413">Isomerase</keyword>
<dbReference type="GO" id="GO:0046872">
    <property type="term" value="F:metal ion binding"/>
    <property type="evidence" value="ECO:0007669"/>
    <property type="project" value="UniProtKB-KW"/>
</dbReference>
<dbReference type="Gene3D" id="1.10.10.10">
    <property type="entry name" value="Winged helix-like DNA-binding domain superfamily/Winged helix DNA-binding domain"/>
    <property type="match status" value="1"/>
</dbReference>
<comment type="catalytic activity">
    <reaction evidence="9">
        <text>Couples ATP hydrolysis with the unwinding of duplex DNA by translocating in the 3'-5' direction.</text>
        <dbReference type="EC" id="5.6.2.4"/>
    </reaction>
</comment>
<dbReference type="Pfam" id="PF00271">
    <property type="entry name" value="Helicase_C"/>
    <property type="match status" value="1"/>
</dbReference>
<dbReference type="NCBIfam" id="TIGR00614">
    <property type="entry name" value="recQ_fam"/>
    <property type="match status" value="1"/>
</dbReference>
<keyword evidence="7" id="KW-0238">DNA-binding</keyword>
<dbReference type="InterPro" id="IPR032284">
    <property type="entry name" value="RecQ_Zn-bd"/>
</dbReference>
<evidence type="ECO:0000256" key="8">
    <source>
        <dbReference type="ARBA" id="ARBA00023235"/>
    </source>
</evidence>
<dbReference type="Gene3D" id="3.40.50.300">
    <property type="entry name" value="P-loop containing nucleotide triphosphate hydrolases"/>
    <property type="match status" value="2"/>
</dbReference>
<feature type="domain" description="Helicase C-terminal" evidence="14">
    <location>
        <begin position="206"/>
        <end position="367"/>
    </location>
</feature>
<comment type="similarity">
    <text evidence="1">Belongs to the helicase family. RecQ subfamily.</text>
</comment>
<dbReference type="GO" id="GO:0043138">
    <property type="term" value="F:3'-5' DNA helicase activity"/>
    <property type="evidence" value="ECO:0007669"/>
    <property type="project" value="UniProtKB-EC"/>
</dbReference>
<dbReference type="PANTHER" id="PTHR13710:SF105">
    <property type="entry name" value="ATP-DEPENDENT DNA HELICASE Q1"/>
    <property type="match status" value="1"/>
</dbReference>
<dbReference type="EC" id="5.6.2.4" evidence="10"/>
<keyword evidence="3" id="KW-0547">Nucleotide-binding</keyword>
<dbReference type="GO" id="GO:0003677">
    <property type="term" value="F:DNA binding"/>
    <property type="evidence" value="ECO:0007669"/>
    <property type="project" value="UniProtKB-KW"/>
</dbReference>
<evidence type="ECO:0000256" key="2">
    <source>
        <dbReference type="ARBA" id="ARBA00022723"/>
    </source>
</evidence>
<gene>
    <name evidence="15" type="ORF">BCT23_06785</name>
</gene>
<organism evidence="15 16">
    <name type="scientific">Enterovibrio norvegicus</name>
    <dbReference type="NCBI Taxonomy" id="188144"/>
    <lineage>
        <taxon>Bacteria</taxon>
        <taxon>Pseudomonadati</taxon>
        <taxon>Pseudomonadota</taxon>
        <taxon>Gammaproteobacteria</taxon>
        <taxon>Vibrionales</taxon>
        <taxon>Vibrionaceae</taxon>
        <taxon>Enterovibrio</taxon>
    </lineage>
</organism>
<dbReference type="InterPro" id="IPR014001">
    <property type="entry name" value="Helicase_ATP-bd"/>
</dbReference>
<evidence type="ECO:0000256" key="3">
    <source>
        <dbReference type="ARBA" id="ARBA00022741"/>
    </source>
</evidence>
<dbReference type="Pfam" id="PF16124">
    <property type="entry name" value="RecQ_Zn_bind"/>
    <property type="match status" value="1"/>
</dbReference>
<dbReference type="Pfam" id="PF00270">
    <property type="entry name" value="DEAD"/>
    <property type="match status" value="1"/>
</dbReference>
<dbReference type="GO" id="GO:0006281">
    <property type="term" value="P:DNA repair"/>
    <property type="evidence" value="ECO:0007669"/>
    <property type="project" value="TreeGrafter"/>
</dbReference>
<dbReference type="SMART" id="SM00490">
    <property type="entry name" value="HELICc"/>
    <property type="match status" value="1"/>
</dbReference>
<keyword evidence="2" id="KW-0479">Metal-binding</keyword>
<evidence type="ECO:0000256" key="7">
    <source>
        <dbReference type="ARBA" id="ARBA00023125"/>
    </source>
</evidence>
<evidence type="ECO:0000256" key="6">
    <source>
        <dbReference type="ARBA" id="ARBA00022840"/>
    </source>
</evidence>
<reference evidence="16" key="1">
    <citation type="submission" date="2016-07" db="EMBL/GenBank/DDBJ databases">
        <title>Nontailed viruses are major unrecognized killers of bacteria in the ocean.</title>
        <authorList>
            <person name="Kauffman K."/>
            <person name="Hussain F."/>
            <person name="Yang J."/>
            <person name="Arevalo P."/>
            <person name="Brown J."/>
            <person name="Cutler M."/>
            <person name="Kelly L."/>
            <person name="Polz M.F."/>
        </authorList>
    </citation>
    <scope>NUCLEOTIDE SEQUENCE [LARGE SCALE GENOMIC DNA]</scope>
    <source>
        <strain evidence="16">10N.261.45.A10</strain>
    </source>
</reference>
<dbReference type="STRING" id="1190603.A1OO_09045"/>
<dbReference type="GO" id="GO:0009378">
    <property type="term" value="F:four-way junction helicase activity"/>
    <property type="evidence" value="ECO:0007669"/>
    <property type="project" value="TreeGrafter"/>
</dbReference>
<accession>A0A2N7L462</accession>
<dbReference type="PANTHER" id="PTHR13710">
    <property type="entry name" value="DNA HELICASE RECQ FAMILY MEMBER"/>
    <property type="match status" value="1"/>
</dbReference>
<dbReference type="PROSITE" id="PS00690">
    <property type="entry name" value="DEAH_ATP_HELICASE"/>
    <property type="match status" value="1"/>
</dbReference>
<evidence type="ECO:0000256" key="10">
    <source>
        <dbReference type="ARBA" id="ARBA00034808"/>
    </source>
</evidence>
<keyword evidence="5" id="KW-0347">Helicase</keyword>
<dbReference type="PROSITE" id="PS51192">
    <property type="entry name" value="HELICASE_ATP_BIND_1"/>
    <property type="match status" value="1"/>
</dbReference>
<dbReference type="EMBL" id="MDAL01000060">
    <property type="protein sequence ID" value="PMN88125.1"/>
    <property type="molecule type" value="Genomic_DNA"/>
</dbReference>
<dbReference type="PROSITE" id="PS51194">
    <property type="entry name" value="HELICASE_CTER"/>
    <property type="match status" value="1"/>
</dbReference>
<name>A0A2N7L462_9GAMM</name>
<protein>
    <recommendedName>
        <fullName evidence="11">ATP-dependent DNA helicase RecQ</fullName>
        <ecNumber evidence="10">5.6.2.4</ecNumber>
    </recommendedName>
    <alternativeName>
        <fullName evidence="12">DNA 3'-5' helicase RecQ</fullName>
    </alternativeName>
</protein>
<dbReference type="CDD" id="cd18018">
    <property type="entry name" value="DEXHc_RecQ4-like"/>
    <property type="match status" value="1"/>
</dbReference>
<evidence type="ECO:0000259" key="14">
    <source>
        <dbReference type="PROSITE" id="PS51194"/>
    </source>
</evidence>
<dbReference type="InterPro" id="IPR027417">
    <property type="entry name" value="P-loop_NTPase"/>
</dbReference>
<dbReference type="GO" id="GO:0005737">
    <property type="term" value="C:cytoplasm"/>
    <property type="evidence" value="ECO:0007669"/>
    <property type="project" value="TreeGrafter"/>
</dbReference>
<sequence>MQANTAYVKTLQDVFGFEGLRGGQQQVVENVLAGHSSAAIFPTGSGKSLCYQLPALHLPHLTLVISPLLALMKDQLDFLRGKGIAAASIDSSLTYDESREVMRSVKAGETKILMISVERLKNERFRQFISSVPISLLVVDEAHCISEWGHNFRPDYLKLPAYRTQLNIPQVLLLTATATPQVIDDMQSKFGIAQDDVVVTGFYRQNLDLNVLPCKEDEKSAALVHLIQTAPASQPTIVYVTLQQTAESVAAMLSANGVAAKAYHAGMASEDRQRIQNGFMRGDINCIVATIAFGMGVDKADIRAVIHYDLPKSIENYSQEIGRAGRDGQASVCSVLANRESVSVLENFVYGDTPDISSIRAVIEDIGSTPDGSNWEVMLNRLSRETNIRQLPLKTLLVYLELAGVIEPQFSYFADYRFKMLTSIDQVMSHFDGERKQFVDAVFHSSPKLRTWHTVDFEALWQGYHADRKRAVTALDYFADKGWIELESKQMTDVFRVIENDACRGENATQLSHSVHQLFISKEETEINRVHAMLSLFETDTCLSHRLAHYFADEQAPVQCGHCSVCRGSVSLLPKADDLSDVSREQLHLWCQPLIDAAVKEGLVVTPEALARYLCGIATPLTGRLRVGKMIGFAKMAQYPFASIKSQCVALQA</sequence>
<dbReference type="InterPro" id="IPR036388">
    <property type="entry name" value="WH-like_DNA-bd_sf"/>
</dbReference>
<evidence type="ECO:0000256" key="11">
    <source>
        <dbReference type="ARBA" id="ARBA00044535"/>
    </source>
</evidence>
<dbReference type="GO" id="GO:0005524">
    <property type="term" value="F:ATP binding"/>
    <property type="evidence" value="ECO:0007669"/>
    <property type="project" value="UniProtKB-KW"/>
</dbReference>
<dbReference type="Proteomes" id="UP000235387">
    <property type="component" value="Unassembled WGS sequence"/>
</dbReference>
<dbReference type="InterPro" id="IPR002464">
    <property type="entry name" value="DNA/RNA_helicase_DEAH_CS"/>
</dbReference>
<evidence type="ECO:0000313" key="15">
    <source>
        <dbReference type="EMBL" id="PMN88125.1"/>
    </source>
</evidence>
<dbReference type="GO" id="GO:0043590">
    <property type="term" value="C:bacterial nucleoid"/>
    <property type="evidence" value="ECO:0007669"/>
    <property type="project" value="TreeGrafter"/>
</dbReference>
<evidence type="ECO:0000256" key="12">
    <source>
        <dbReference type="ARBA" id="ARBA00044550"/>
    </source>
</evidence>
<evidence type="ECO:0000256" key="1">
    <source>
        <dbReference type="ARBA" id="ARBA00005446"/>
    </source>
</evidence>
<keyword evidence="4" id="KW-0378">Hydrolase</keyword>
<evidence type="ECO:0000256" key="4">
    <source>
        <dbReference type="ARBA" id="ARBA00022801"/>
    </source>
</evidence>
<dbReference type="AlphaFoldDB" id="A0A2N7L462"/>
<dbReference type="SMART" id="SM00487">
    <property type="entry name" value="DEXDc"/>
    <property type="match status" value="1"/>
</dbReference>
<dbReference type="InterPro" id="IPR001650">
    <property type="entry name" value="Helicase_C-like"/>
</dbReference>
<dbReference type="GO" id="GO:0030894">
    <property type="term" value="C:replisome"/>
    <property type="evidence" value="ECO:0007669"/>
    <property type="project" value="TreeGrafter"/>
</dbReference>
<evidence type="ECO:0000259" key="13">
    <source>
        <dbReference type="PROSITE" id="PS51192"/>
    </source>
</evidence>
<proteinExistence type="inferred from homology"/>
<feature type="domain" description="Helicase ATP-binding" evidence="13">
    <location>
        <begin position="28"/>
        <end position="196"/>
    </location>
</feature>
<comment type="caution">
    <text evidence="15">The sequence shown here is derived from an EMBL/GenBank/DDBJ whole genome shotgun (WGS) entry which is preliminary data.</text>
</comment>
<dbReference type="InterPro" id="IPR011545">
    <property type="entry name" value="DEAD/DEAH_box_helicase_dom"/>
</dbReference>
<dbReference type="InterPro" id="IPR004589">
    <property type="entry name" value="DNA_helicase_ATP-dep_RecQ"/>
</dbReference>
<evidence type="ECO:0000313" key="16">
    <source>
        <dbReference type="Proteomes" id="UP000235387"/>
    </source>
</evidence>
<evidence type="ECO:0000256" key="9">
    <source>
        <dbReference type="ARBA" id="ARBA00034617"/>
    </source>
</evidence>
<dbReference type="RefSeq" id="WP_102392131.1">
    <property type="nucleotide sequence ID" value="NZ_MDAL01000060.1"/>
</dbReference>
<evidence type="ECO:0000256" key="5">
    <source>
        <dbReference type="ARBA" id="ARBA00022806"/>
    </source>
</evidence>
<keyword evidence="6" id="KW-0067">ATP-binding</keyword>